<dbReference type="Gene3D" id="2.60.40.10">
    <property type="entry name" value="Immunoglobulins"/>
    <property type="match status" value="1"/>
</dbReference>
<organism evidence="2 3">
    <name type="scientific">Alosa alosa</name>
    <name type="common">allis shad</name>
    <dbReference type="NCBI Taxonomy" id="278164"/>
    <lineage>
        <taxon>Eukaryota</taxon>
        <taxon>Metazoa</taxon>
        <taxon>Chordata</taxon>
        <taxon>Craniata</taxon>
        <taxon>Vertebrata</taxon>
        <taxon>Euteleostomi</taxon>
        <taxon>Actinopterygii</taxon>
        <taxon>Neopterygii</taxon>
        <taxon>Teleostei</taxon>
        <taxon>Clupei</taxon>
        <taxon>Clupeiformes</taxon>
        <taxon>Clupeoidei</taxon>
        <taxon>Clupeidae</taxon>
        <taxon>Alosa</taxon>
    </lineage>
</organism>
<keyword evidence="1" id="KW-0472">Membrane</keyword>
<reference evidence="2" key="1">
    <citation type="submission" date="2020-10" db="EMBL/GenBank/DDBJ databases">
        <title>Chromosome-scale genome assembly of the Allis shad, Alosa alosa.</title>
        <authorList>
            <person name="Margot Z."/>
            <person name="Christophe K."/>
            <person name="Cabau C."/>
            <person name="Louis A."/>
            <person name="Berthelot C."/>
            <person name="Parey E."/>
            <person name="Roest Crollius H."/>
            <person name="Montfort J."/>
            <person name="Robinson-Rechavi M."/>
            <person name="Bucao C."/>
            <person name="Bouchez O."/>
            <person name="Gislard M."/>
            <person name="Lluch J."/>
            <person name="Milhes M."/>
            <person name="Lampietro C."/>
            <person name="Lopez Roques C."/>
            <person name="Donnadieu C."/>
            <person name="Braasch I."/>
            <person name="Desvignes T."/>
            <person name="Postlethwait J."/>
            <person name="Bobe J."/>
            <person name="Guiguen Y."/>
        </authorList>
    </citation>
    <scope>NUCLEOTIDE SEQUENCE</scope>
    <source>
        <strain evidence="2">M-15738</strain>
        <tissue evidence="2">Blood</tissue>
    </source>
</reference>
<dbReference type="InterPro" id="IPR013783">
    <property type="entry name" value="Ig-like_fold"/>
</dbReference>
<keyword evidence="1" id="KW-0812">Transmembrane</keyword>
<evidence type="ECO:0000313" key="3">
    <source>
        <dbReference type="Proteomes" id="UP000823561"/>
    </source>
</evidence>
<gene>
    <name evidence="2" type="ORF">AALO_G00188960</name>
</gene>
<keyword evidence="3" id="KW-1185">Reference proteome</keyword>
<dbReference type="Proteomes" id="UP000823561">
    <property type="component" value="Chromosome 14"/>
</dbReference>
<keyword evidence="1" id="KW-1133">Transmembrane helix</keyword>
<evidence type="ECO:0000256" key="1">
    <source>
        <dbReference type="SAM" id="Phobius"/>
    </source>
</evidence>
<sequence length="307" mass="33240">MLLACPTKHTQAQGIPTPEVKVVPAYIRQSDSVNLTCQSGMAKIELTCLYYFNKQASGYSPPTSVTIVGPPQLQVSPQLISETDTVHLICLTPQSPLVSQCFFLVGGKPLGNPMPSCQLQSTGKDLSHWAGVRPPAQMSLSCYYTVTTPQLSSDPSQPVSITVDSGRSWTTVIVIVAVIMFVGGLVASFLCMKTRRCAFKRPRVDDPHVSHGNLSMGSRSTTTAPSVMGDMAMASKDMAMPSTAAASEMTVGLDPDHDSVVYHVYSSIPDVPNSSNHEESPYSLIPEYTHLQYTQEENDIYSVVEMD</sequence>
<evidence type="ECO:0000313" key="2">
    <source>
        <dbReference type="EMBL" id="KAG5270122.1"/>
    </source>
</evidence>
<protein>
    <submittedName>
        <fullName evidence="2">Uncharacterized protein</fullName>
    </submittedName>
</protein>
<comment type="caution">
    <text evidence="2">The sequence shown here is derived from an EMBL/GenBank/DDBJ whole genome shotgun (WGS) entry which is preliminary data.</text>
</comment>
<accession>A0AAV6G7P4</accession>
<dbReference type="AlphaFoldDB" id="A0AAV6G7P4"/>
<name>A0AAV6G7P4_9TELE</name>
<dbReference type="EMBL" id="JADWDJ010000014">
    <property type="protein sequence ID" value="KAG5270122.1"/>
    <property type="molecule type" value="Genomic_DNA"/>
</dbReference>
<proteinExistence type="predicted"/>
<feature type="transmembrane region" description="Helical" evidence="1">
    <location>
        <begin position="169"/>
        <end position="191"/>
    </location>
</feature>